<keyword evidence="1" id="KW-0732">Signal</keyword>
<evidence type="ECO:0000313" key="2">
    <source>
        <dbReference type="EMBL" id="PQM33596.1"/>
    </source>
</evidence>
<feature type="chain" id="PRO_5016296150" evidence="1">
    <location>
        <begin position="18"/>
        <end position="69"/>
    </location>
</feature>
<evidence type="ECO:0000313" key="3">
    <source>
        <dbReference type="Proteomes" id="UP000250321"/>
    </source>
</evidence>
<feature type="signal peptide" evidence="1">
    <location>
        <begin position="1"/>
        <end position="17"/>
    </location>
</feature>
<evidence type="ECO:0000256" key="1">
    <source>
        <dbReference type="SAM" id="SignalP"/>
    </source>
</evidence>
<protein>
    <submittedName>
        <fullName evidence="2">Uncharacterized protein</fullName>
    </submittedName>
</protein>
<accession>A0A314UA50</accession>
<name>A0A314UA50_PRUYE</name>
<gene>
    <name evidence="2" type="ORF">Pyn_05265</name>
</gene>
<organism evidence="2 3">
    <name type="scientific">Prunus yedoensis var. nudiflora</name>
    <dbReference type="NCBI Taxonomy" id="2094558"/>
    <lineage>
        <taxon>Eukaryota</taxon>
        <taxon>Viridiplantae</taxon>
        <taxon>Streptophyta</taxon>
        <taxon>Embryophyta</taxon>
        <taxon>Tracheophyta</taxon>
        <taxon>Spermatophyta</taxon>
        <taxon>Magnoliopsida</taxon>
        <taxon>eudicotyledons</taxon>
        <taxon>Gunneridae</taxon>
        <taxon>Pentapetalae</taxon>
        <taxon>rosids</taxon>
        <taxon>fabids</taxon>
        <taxon>Rosales</taxon>
        <taxon>Rosaceae</taxon>
        <taxon>Amygdaloideae</taxon>
        <taxon>Amygdaleae</taxon>
        <taxon>Prunus</taxon>
    </lineage>
</organism>
<reference evidence="2 3" key="1">
    <citation type="submission" date="2018-02" db="EMBL/GenBank/DDBJ databases">
        <title>Draft genome of wild Prunus yedoensis var. nudiflora.</title>
        <authorList>
            <person name="Baek S."/>
            <person name="Kim J.-H."/>
            <person name="Choi K."/>
            <person name="Kim G.-B."/>
            <person name="Cho A."/>
            <person name="Jang H."/>
            <person name="Shin C.-H."/>
            <person name="Yu H.-J."/>
            <person name="Mun J.-H."/>
        </authorList>
    </citation>
    <scope>NUCLEOTIDE SEQUENCE [LARGE SCALE GENOMIC DNA]</scope>
    <source>
        <strain evidence="3">cv. Jeju island</strain>
        <tissue evidence="2">Leaf</tissue>
    </source>
</reference>
<keyword evidence="3" id="KW-1185">Reference proteome</keyword>
<proteinExistence type="predicted"/>
<comment type="caution">
    <text evidence="2">The sequence shown here is derived from an EMBL/GenBank/DDBJ whole genome shotgun (WGS) entry which is preliminary data.</text>
</comment>
<dbReference type="Proteomes" id="UP000250321">
    <property type="component" value="Unassembled WGS sequence"/>
</dbReference>
<dbReference type="EMBL" id="PJQY01003904">
    <property type="protein sequence ID" value="PQM33596.1"/>
    <property type="molecule type" value="Genomic_DNA"/>
</dbReference>
<dbReference type="AlphaFoldDB" id="A0A314UA50"/>
<sequence length="69" mass="8258">MFQIWIVFGCTGLWTWGDLSLTDYLENFDCFEELSLYIKDVEAFTFPEKFGRTWPPPLPNVNTLTYHRF</sequence>